<protein>
    <submittedName>
        <fullName evidence="5">Amino acid/amide ABC transporter substrate-binding protein, HAAT family</fullName>
    </submittedName>
</protein>
<keyword evidence="6" id="KW-1185">Reference proteome</keyword>
<evidence type="ECO:0000313" key="5">
    <source>
        <dbReference type="EMBL" id="SNR22866.1"/>
    </source>
</evidence>
<dbReference type="OrthoDB" id="7337537at2"/>
<evidence type="ECO:0000259" key="4">
    <source>
        <dbReference type="Pfam" id="PF13458"/>
    </source>
</evidence>
<keyword evidence="2 3" id="KW-0732">Signal</keyword>
<evidence type="ECO:0000256" key="3">
    <source>
        <dbReference type="SAM" id="SignalP"/>
    </source>
</evidence>
<dbReference type="RefSeq" id="WP_089309512.1">
    <property type="nucleotide sequence ID" value="NZ_FZNP01000001.1"/>
</dbReference>
<feature type="domain" description="Leucine-binding protein" evidence="4">
    <location>
        <begin position="37"/>
        <end position="365"/>
    </location>
</feature>
<dbReference type="InterPro" id="IPR028082">
    <property type="entry name" value="Peripla_BP_I"/>
</dbReference>
<dbReference type="SUPFAM" id="SSF53822">
    <property type="entry name" value="Periplasmic binding protein-like I"/>
    <property type="match status" value="1"/>
</dbReference>
<feature type="chain" id="PRO_5039471708" evidence="3">
    <location>
        <begin position="27"/>
        <end position="419"/>
    </location>
</feature>
<gene>
    <name evidence="5" type="ORF">SAMN06265355_10160</name>
</gene>
<dbReference type="InterPro" id="IPR051010">
    <property type="entry name" value="BCAA_transport"/>
</dbReference>
<comment type="similarity">
    <text evidence="1">Belongs to the leucine-binding protein family.</text>
</comment>
<sequence>MEARRRRWTLGLSLALGAALVAGCGAQPPGSGQDGNTIKIGVLTGLTGDYGPWGEAGLEATRIAADEINEAGGIAGRKVSLVVADNGSSVEGSVSGWKKLVELDKVVAVLGMESDGAVALLDESAASRVPVMCPACGTPTLDTKGGDYVWRLTSGDSDLGVALAQVALKKTDRIAALTQRGLEATESISNVFIKAFERGGGDVISDTRFLGDANSFSGDLETAFADSDTVLVSSGLEPGTRLLREWERRGHEGTLFMIPELITDKTLKIGGGKLQGHAFGVSPAYKSDSPAYQTFAKKYKARVDKEPSPALYEPNYYDQLIITALAAVAADRAGSEVTGQEIRNHLAQVANAPGVAVHGFMEGLAALKAGKDVDYVGASGPVDFNDHGGVVSIFSELVASPGGWKQGQFIELNPALRDE</sequence>
<evidence type="ECO:0000313" key="6">
    <source>
        <dbReference type="Proteomes" id="UP000198420"/>
    </source>
</evidence>
<dbReference type="PROSITE" id="PS51257">
    <property type="entry name" value="PROKAR_LIPOPROTEIN"/>
    <property type="match status" value="1"/>
</dbReference>
<dbReference type="Gene3D" id="3.40.50.2300">
    <property type="match status" value="2"/>
</dbReference>
<dbReference type="AlphaFoldDB" id="A0A238UL58"/>
<name>A0A238UL58_9ACTN</name>
<accession>A0A238UL58</accession>
<proteinExistence type="inferred from homology"/>
<dbReference type="PANTHER" id="PTHR30483:SF6">
    <property type="entry name" value="PERIPLASMIC BINDING PROTEIN OF ABC TRANSPORTER FOR NATURAL AMINO ACIDS"/>
    <property type="match status" value="1"/>
</dbReference>
<feature type="signal peptide" evidence="3">
    <location>
        <begin position="1"/>
        <end position="26"/>
    </location>
</feature>
<dbReference type="PANTHER" id="PTHR30483">
    <property type="entry name" value="LEUCINE-SPECIFIC-BINDING PROTEIN"/>
    <property type="match status" value="1"/>
</dbReference>
<dbReference type="InterPro" id="IPR028081">
    <property type="entry name" value="Leu-bd"/>
</dbReference>
<reference evidence="6" key="1">
    <citation type="submission" date="2017-06" db="EMBL/GenBank/DDBJ databases">
        <authorList>
            <person name="Varghese N."/>
            <person name="Submissions S."/>
        </authorList>
    </citation>
    <scope>NUCLEOTIDE SEQUENCE [LARGE SCALE GENOMIC DNA]</scope>
    <source>
        <strain evidence="6">DSM 44485</strain>
    </source>
</reference>
<dbReference type="Proteomes" id="UP000198420">
    <property type="component" value="Unassembled WGS sequence"/>
</dbReference>
<dbReference type="Pfam" id="PF13458">
    <property type="entry name" value="Peripla_BP_6"/>
    <property type="match status" value="1"/>
</dbReference>
<organism evidence="5 6">
    <name type="scientific">Actinomadura mexicana</name>
    <dbReference type="NCBI Taxonomy" id="134959"/>
    <lineage>
        <taxon>Bacteria</taxon>
        <taxon>Bacillati</taxon>
        <taxon>Actinomycetota</taxon>
        <taxon>Actinomycetes</taxon>
        <taxon>Streptosporangiales</taxon>
        <taxon>Thermomonosporaceae</taxon>
        <taxon>Actinomadura</taxon>
    </lineage>
</organism>
<evidence type="ECO:0000256" key="1">
    <source>
        <dbReference type="ARBA" id="ARBA00010062"/>
    </source>
</evidence>
<dbReference type="EMBL" id="FZNP01000001">
    <property type="protein sequence ID" value="SNR22866.1"/>
    <property type="molecule type" value="Genomic_DNA"/>
</dbReference>
<evidence type="ECO:0000256" key="2">
    <source>
        <dbReference type="ARBA" id="ARBA00022729"/>
    </source>
</evidence>